<feature type="compositionally biased region" description="Polar residues" evidence="1">
    <location>
        <begin position="342"/>
        <end position="351"/>
    </location>
</feature>
<feature type="region of interest" description="Disordered" evidence="1">
    <location>
        <begin position="321"/>
        <end position="356"/>
    </location>
</feature>
<feature type="region of interest" description="Disordered" evidence="1">
    <location>
        <begin position="581"/>
        <end position="641"/>
    </location>
</feature>
<dbReference type="EMBL" id="BFEA01000080">
    <property type="protein sequence ID" value="GBG66917.1"/>
    <property type="molecule type" value="Genomic_DNA"/>
</dbReference>
<feature type="compositionally biased region" description="Low complexity" evidence="1">
    <location>
        <begin position="495"/>
        <end position="509"/>
    </location>
</feature>
<evidence type="ECO:0000313" key="3">
    <source>
        <dbReference type="Proteomes" id="UP000265515"/>
    </source>
</evidence>
<protein>
    <submittedName>
        <fullName evidence="2">Uncharacterized protein</fullName>
    </submittedName>
</protein>
<comment type="caution">
    <text evidence="2">The sequence shown here is derived from an EMBL/GenBank/DDBJ whole genome shotgun (WGS) entry which is preliminary data.</text>
</comment>
<name>A0A388KA65_CHABU</name>
<sequence>MSNSAQRNCRFMSATACSTARVKVMDVGHGSSTGTPRRRSAIETVSTESSKAVKQGGRVWQSKSHNLDAGSNQGQVTKNRHGVWELSRVKGGSVDFDHRPISSERRRILSSSEALHGSCLSQADCQHPNSVGHGQLDCRQWWDSGESRRDLERGLGKPDRNGIWGSQGSLRLDGKQLSTTESSVKKISSANGVYLRYKGQKCGAVTSEQTICQSDGQYPQNMAANPLEHARDDKDAFCESNGCDREPHPAAGRRLKADAVNISKAGPKSSRISFSRGENTMRDLWLRQSVPGSLPSRTAGLSKSYNHGLGLTDAWQRLSDPAKRVMESSHTSEASRRLSHPPNLQKTSSGNVFDRLAASPTVQSLARERGHQDKAPLLPLQGQGLSRSLTVPVAVRTSVLSQSTMALPVSSRAKNCVLAGERRLGSQSEAWKAGRCPTSDKQMRDRLSSTPAVTRRKMRSVSPPAVRSRRTLFSLSAVPDRSKRASDVHGREALSSRPSTRSSSSGLKRISLRRAPGLPDRDEELSLSLTLKTHVLMEEKDSELYWDGCRWMVKFMRVEKPSDHHRAPFCGLATPAGMKVDGSEALSGGTRMRRSSYEKGNKVPPPIIEDRIKSVNDNSHDQQGRGRGSSETRRRTSEPANRGEYVFAQLDAWRDKKDEAHTQVAGVNAFTGGSGLVSTHNFAGDILCVDDGDPCVTTMTEEDMDDVGEMSEEGRHDGVEAQPAFELLTNHVRAIAGCQGMKTFEEVTKVQKDPQKVGAIAGCQGMKTLEEVTKVQKDPQNVDGLECTQTANSSLLISSCRSEGIVHIRHGEGEVNLDAVKRSAYHNQLSVEAACDAHRCEDICNAWEGQPSPVSALDFPGSEDEASPLMRRGISSRDGSEDIFCWLWVCPLCLCSLLLDACGLFLGLAAPVDRLTPGLRTLVILAEVCGAF</sequence>
<dbReference type="Gramene" id="GBG66917">
    <property type="protein sequence ID" value="GBG66917"/>
    <property type="gene ID" value="CBR_g72672"/>
</dbReference>
<proteinExistence type="predicted"/>
<dbReference type="AlphaFoldDB" id="A0A388KA65"/>
<feature type="region of interest" description="Disordered" evidence="1">
    <location>
        <begin position="429"/>
        <end position="519"/>
    </location>
</feature>
<keyword evidence="3" id="KW-1185">Reference proteome</keyword>
<feature type="compositionally biased region" description="Basic and acidic residues" evidence="1">
    <location>
        <begin position="608"/>
        <end position="637"/>
    </location>
</feature>
<evidence type="ECO:0000256" key="1">
    <source>
        <dbReference type="SAM" id="MobiDB-lite"/>
    </source>
</evidence>
<evidence type="ECO:0000313" key="2">
    <source>
        <dbReference type="EMBL" id="GBG66917.1"/>
    </source>
</evidence>
<reference evidence="2 3" key="1">
    <citation type="journal article" date="2018" name="Cell">
        <title>The Chara Genome: Secondary Complexity and Implications for Plant Terrestrialization.</title>
        <authorList>
            <person name="Nishiyama T."/>
            <person name="Sakayama H."/>
            <person name="Vries J.D."/>
            <person name="Buschmann H."/>
            <person name="Saint-Marcoux D."/>
            <person name="Ullrich K.K."/>
            <person name="Haas F.B."/>
            <person name="Vanderstraeten L."/>
            <person name="Becker D."/>
            <person name="Lang D."/>
            <person name="Vosolsobe S."/>
            <person name="Rombauts S."/>
            <person name="Wilhelmsson P.K.I."/>
            <person name="Janitza P."/>
            <person name="Kern R."/>
            <person name="Heyl A."/>
            <person name="Rumpler F."/>
            <person name="Villalobos L.I.A.C."/>
            <person name="Clay J.M."/>
            <person name="Skokan R."/>
            <person name="Toyoda A."/>
            <person name="Suzuki Y."/>
            <person name="Kagoshima H."/>
            <person name="Schijlen E."/>
            <person name="Tajeshwar N."/>
            <person name="Catarino B."/>
            <person name="Hetherington A.J."/>
            <person name="Saltykova A."/>
            <person name="Bonnot C."/>
            <person name="Breuninger H."/>
            <person name="Symeonidi A."/>
            <person name="Radhakrishnan G.V."/>
            <person name="Van Nieuwerburgh F."/>
            <person name="Deforce D."/>
            <person name="Chang C."/>
            <person name="Karol K.G."/>
            <person name="Hedrich R."/>
            <person name="Ulvskov P."/>
            <person name="Glockner G."/>
            <person name="Delwiche C.F."/>
            <person name="Petrasek J."/>
            <person name="Van de Peer Y."/>
            <person name="Friml J."/>
            <person name="Beilby M."/>
            <person name="Dolan L."/>
            <person name="Kohara Y."/>
            <person name="Sugano S."/>
            <person name="Fujiyama A."/>
            <person name="Delaux P.-M."/>
            <person name="Quint M."/>
            <person name="TheiBen G."/>
            <person name="Hagemann M."/>
            <person name="Harholt J."/>
            <person name="Dunand C."/>
            <person name="Zachgo S."/>
            <person name="Langdale J."/>
            <person name="Maumus F."/>
            <person name="Straeten D.V.D."/>
            <person name="Gould S.B."/>
            <person name="Rensing S.A."/>
        </authorList>
    </citation>
    <scope>NUCLEOTIDE SEQUENCE [LARGE SCALE GENOMIC DNA]</scope>
    <source>
        <strain evidence="2 3">S276</strain>
    </source>
</reference>
<dbReference type="Proteomes" id="UP000265515">
    <property type="component" value="Unassembled WGS sequence"/>
</dbReference>
<feature type="compositionally biased region" description="Basic and acidic residues" evidence="1">
    <location>
        <begin position="480"/>
        <end position="494"/>
    </location>
</feature>
<gene>
    <name evidence="2" type="ORF">CBR_g72672</name>
</gene>
<organism evidence="2 3">
    <name type="scientific">Chara braunii</name>
    <name type="common">Braun's stonewort</name>
    <dbReference type="NCBI Taxonomy" id="69332"/>
    <lineage>
        <taxon>Eukaryota</taxon>
        <taxon>Viridiplantae</taxon>
        <taxon>Streptophyta</taxon>
        <taxon>Charophyceae</taxon>
        <taxon>Charales</taxon>
        <taxon>Characeae</taxon>
        <taxon>Chara</taxon>
    </lineage>
</organism>
<feature type="region of interest" description="Disordered" evidence="1">
    <location>
        <begin position="48"/>
        <end position="75"/>
    </location>
</feature>
<feature type="compositionally biased region" description="Polar residues" evidence="1">
    <location>
        <begin position="61"/>
        <end position="75"/>
    </location>
</feature>
<accession>A0A388KA65</accession>